<name>A0A3F2RBT3_9STRA</name>
<dbReference type="AlphaFoldDB" id="A0A3F2RBT3"/>
<comment type="similarity">
    <text evidence="2 5">Belongs to the RxLR effector family.</text>
</comment>
<evidence type="ECO:0000256" key="3">
    <source>
        <dbReference type="ARBA" id="ARBA00022525"/>
    </source>
</evidence>
<dbReference type="OrthoDB" id="128728at2759"/>
<evidence type="ECO:0000256" key="1">
    <source>
        <dbReference type="ARBA" id="ARBA00004613"/>
    </source>
</evidence>
<comment type="domain">
    <text evidence="5">The RxLR-dEER motif acts to carry the protein into the host cell cytoplasm through binding to cell surface phosphatidylinositol-3-phosphate.</text>
</comment>
<evidence type="ECO:0000313" key="7">
    <source>
        <dbReference type="EMBL" id="RLN45806.1"/>
    </source>
</evidence>
<protein>
    <recommendedName>
        <fullName evidence="5">RxLR effector protein</fullName>
    </recommendedName>
</protein>
<reference evidence="9 10" key="1">
    <citation type="submission" date="2018-07" db="EMBL/GenBank/DDBJ databases">
        <title>Genome sequencing of oomycete isolates from Chile give support for New Zealand origin for Phytophthora kernoviae and make available the first Nothophytophthora sp. genome.</title>
        <authorList>
            <person name="Studholme D.J."/>
            <person name="Sanfuentes E."/>
            <person name="Panda P."/>
            <person name="Hill R."/>
            <person name="Sambles C."/>
            <person name="Grant M."/>
            <person name="Williams N.M."/>
            <person name="Mcdougal R.L."/>
        </authorList>
    </citation>
    <scope>NUCLEOTIDE SEQUENCE [LARGE SCALE GENOMIC DNA]</scope>
    <source>
        <strain evidence="8">Chile6</strain>
        <strain evidence="7">Chile7</strain>
    </source>
</reference>
<keyword evidence="3 5" id="KW-0964">Secreted</keyword>
<organism evidence="8 9">
    <name type="scientific">Phytophthora kernoviae</name>
    <dbReference type="NCBI Taxonomy" id="325452"/>
    <lineage>
        <taxon>Eukaryota</taxon>
        <taxon>Sar</taxon>
        <taxon>Stramenopiles</taxon>
        <taxon>Oomycota</taxon>
        <taxon>Peronosporomycetes</taxon>
        <taxon>Peronosporales</taxon>
        <taxon>Peronosporaceae</taxon>
        <taxon>Phytophthora</taxon>
    </lineage>
</organism>
<dbReference type="InterPro" id="IPR031825">
    <property type="entry name" value="RXLR"/>
</dbReference>
<evidence type="ECO:0000256" key="5">
    <source>
        <dbReference type="RuleBase" id="RU367124"/>
    </source>
</evidence>
<dbReference type="EMBL" id="MBAD02002640">
    <property type="protein sequence ID" value="RLN45806.1"/>
    <property type="molecule type" value="Genomic_DNA"/>
</dbReference>
<comment type="subcellular location">
    <subcellularLocation>
        <location evidence="1 5">Secreted</location>
    </subcellularLocation>
</comment>
<gene>
    <name evidence="7" type="ORF">BBJ29_009668</name>
    <name evidence="8" type="ORF">BBP00_00009714</name>
</gene>
<sequence>MDADGYTSRFPTNKAGANYGTEIPIMGVYYVLLVAKATLLVSTDATISATTNSNQIKVSEVTSSNTATSARLLSAQDNIDIWYRSLRVVNTDNVDDDGDDDGDGDDDDDDENEEERAGGTSIVKSLHKIDDRLNAWMLRQIAKGNSAAHTLDKLNILYDILNGERVYSIRNKAYKRYLD</sequence>
<evidence type="ECO:0000313" key="9">
    <source>
        <dbReference type="Proteomes" id="UP000277300"/>
    </source>
</evidence>
<dbReference type="Proteomes" id="UP000284657">
    <property type="component" value="Unassembled WGS sequence"/>
</dbReference>
<comment type="function">
    <text evidence="5">Effector that suppresses plant defense responses during pathogen infection.</text>
</comment>
<evidence type="ECO:0000256" key="4">
    <source>
        <dbReference type="ARBA" id="ARBA00022729"/>
    </source>
</evidence>
<evidence type="ECO:0000313" key="10">
    <source>
        <dbReference type="Proteomes" id="UP000284657"/>
    </source>
</evidence>
<comment type="caution">
    <text evidence="8">The sequence shown here is derived from an EMBL/GenBank/DDBJ whole genome shotgun (WGS) entry which is preliminary data.</text>
</comment>
<evidence type="ECO:0000256" key="2">
    <source>
        <dbReference type="ARBA" id="ARBA00010400"/>
    </source>
</evidence>
<dbReference type="GO" id="GO:0005576">
    <property type="term" value="C:extracellular region"/>
    <property type="evidence" value="ECO:0007669"/>
    <property type="project" value="UniProtKB-SubCell"/>
</dbReference>
<feature type="region of interest" description="Disordered" evidence="6">
    <location>
        <begin position="93"/>
        <end position="121"/>
    </location>
</feature>
<evidence type="ECO:0000313" key="8">
    <source>
        <dbReference type="EMBL" id="RLN52118.1"/>
    </source>
</evidence>
<keyword evidence="4" id="KW-0732">Signal</keyword>
<accession>A0A3F2RBT3</accession>
<dbReference type="Proteomes" id="UP000277300">
    <property type="component" value="Unassembled WGS sequence"/>
</dbReference>
<dbReference type="Pfam" id="PF16810">
    <property type="entry name" value="RXLR"/>
    <property type="match status" value="1"/>
</dbReference>
<feature type="compositionally biased region" description="Acidic residues" evidence="6">
    <location>
        <begin position="93"/>
        <end position="114"/>
    </location>
</feature>
<evidence type="ECO:0000256" key="6">
    <source>
        <dbReference type="SAM" id="MobiDB-lite"/>
    </source>
</evidence>
<dbReference type="EMBL" id="MBDO02000815">
    <property type="protein sequence ID" value="RLN52118.1"/>
    <property type="molecule type" value="Genomic_DNA"/>
</dbReference>
<proteinExistence type="inferred from homology"/>